<feature type="transmembrane region" description="Helical" evidence="1">
    <location>
        <begin position="73"/>
        <end position="91"/>
    </location>
</feature>
<dbReference type="InterPro" id="IPR018750">
    <property type="entry name" value="DUF2306_membrane"/>
</dbReference>
<name>A0A5A9ZFW8_9RHOB</name>
<sequence length="167" mass="18344">MTLTPFFETSLVVQLHILAALAALVLGPVALMRRRRDRLHRTLGYIWVTMMAATALSSFFIYTIRLIGPFSPIHALSVSTLVLLWVGIGHIRAGRITDHRRTMLSLYVFGMGIPGLFTLLPGRIMNAILFAATPVGGFATALAMTGLIALAWGLRRPDHIRLLLGRA</sequence>
<comment type="caution">
    <text evidence="2">The sequence shown here is derived from an EMBL/GenBank/DDBJ whole genome shotgun (WGS) entry which is preliminary data.</text>
</comment>
<dbReference type="Proteomes" id="UP000325291">
    <property type="component" value="Unassembled WGS sequence"/>
</dbReference>
<feature type="transmembrane region" description="Helical" evidence="1">
    <location>
        <begin position="127"/>
        <end position="154"/>
    </location>
</feature>
<evidence type="ECO:0000256" key="1">
    <source>
        <dbReference type="SAM" id="Phobius"/>
    </source>
</evidence>
<dbReference type="EMBL" id="VINQ01000006">
    <property type="protein sequence ID" value="KAA0916064.1"/>
    <property type="molecule type" value="Genomic_DNA"/>
</dbReference>
<accession>A0A5A9ZFW8</accession>
<gene>
    <name evidence="2" type="ORF">FLO80_10050</name>
</gene>
<keyword evidence="1" id="KW-0812">Transmembrane</keyword>
<dbReference type="Pfam" id="PF10067">
    <property type="entry name" value="DUF2306"/>
    <property type="match status" value="1"/>
</dbReference>
<evidence type="ECO:0000313" key="3">
    <source>
        <dbReference type="Proteomes" id="UP000325291"/>
    </source>
</evidence>
<keyword evidence="1" id="KW-0472">Membrane</keyword>
<proteinExistence type="predicted"/>
<keyword evidence="1" id="KW-1133">Transmembrane helix</keyword>
<dbReference type="RefSeq" id="WP_111367955.1">
    <property type="nucleotide sequence ID" value="NZ_VINQ01000006.1"/>
</dbReference>
<protein>
    <submittedName>
        <fullName evidence="2">DUF2306 domain-containing protein</fullName>
    </submittedName>
</protein>
<feature type="transmembrane region" description="Helical" evidence="1">
    <location>
        <begin position="103"/>
        <end position="121"/>
    </location>
</feature>
<dbReference type="AlphaFoldDB" id="A0A5A9ZFW8"/>
<reference evidence="2 3" key="1">
    <citation type="submission" date="2019-07" db="EMBL/GenBank/DDBJ databases">
        <title>Aquicoccus porphyridii gen. nov., sp. nov., isolated from a small marine red alga, Porphyridium marinum.</title>
        <authorList>
            <person name="Liu L."/>
        </authorList>
    </citation>
    <scope>NUCLEOTIDE SEQUENCE [LARGE SCALE GENOMIC DNA]</scope>
    <source>
        <strain evidence="2 3">L1 8-17</strain>
    </source>
</reference>
<evidence type="ECO:0000313" key="2">
    <source>
        <dbReference type="EMBL" id="KAA0916064.1"/>
    </source>
</evidence>
<feature type="transmembrane region" description="Helical" evidence="1">
    <location>
        <begin position="12"/>
        <end position="31"/>
    </location>
</feature>
<feature type="transmembrane region" description="Helical" evidence="1">
    <location>
        <begin position="43"/>
        <end position="67"/>
    </location>
</feature>
<organism evidence="2 3">
    <name type="scientific">Aquicoccus porphyridii</name>
    <dbReference type="NCBI Taxonomy" id="1852029"/>
    <lineage>
        <taxon>Bacteria</taxon>
        <taxon>Pseudomonadati</taxon>
        <taxon>Pseudomonadota</taxon>
        <taxon>Alphaproteobacteria</taxon>
        <taxon>Rhodobacterales</taxon>
        <taxon>Paracoccaceae</taxon>
        <taxon>Aquicoccus</taxon>
    </lineage>
</organism>
<keyword evidence="3" id="KW-1185">Reference proteome</keyword>